<dbReference type="InterPro" id="IPR008936">
    <property type="entry name" value="Rho_GTPase_activation_prot"/>
</dbReference>
<reference evidence="4 5" key="1">
    <citation type="submission" date="2023-01" db="EMBL/GenBank/DDBJ databases">
        <title>Analysis of 21 Apiospora genomes using comparative genomics revels a genus with tremendous synthesis potential of carbohydrate active enzymes and secondary metabolites.</title>
        <authorList>
            <person name="Sorensen T."/>
        </authorList>
    </citation>
    <scope>NUCLEOTIDE SEQUENCE [LARGE SCALE GENOMIC DNA]</scope>
    <source>
        <strain evidence="4 5">CBS 83171</strain>
    </source>
</reference>
<feature type="region of interest" description="Disordered" evidence="2">
    <location>
        <begin position="1"/>
        <end position="36"/>
    </location>
</feature>
<feature type="compositionally biased region" description="Low complexity" evidence="2">
    <location>
        <begin position="12"/>
        <end position="24"/>
    </location>
</feature>
<feature type="compositionally biased region" description="Basic residues" evidence="2">
    <location>
        <begin position="347"/>
        <end position="359"/>
    </location>
</feature>
<feature type="compositionally biased region" description="Low complexity" evidence="2">
    <location>
        <begin position="329"/>
        <end position="339"/>
    </location>
</feature>
<evidence type="ECO:0000256" key="2">
    <source>
        <dbReference type="SAM" id="MobiDB-lite"/>
    </source>
</evidence>
<dbReference type="SUPFAM" id="SSF48350">
    <property type="entry name" value="GTPase activation domain, GAP"/>
    <property type="match status" value="1"/>
</dbReference>
<evidence type="ECO:0000256" key="1">
    <source>
        <dbReference type="ARBA" id="ARBA00022468"/>
    </source>
</evidence>
<accession>A0ABR1WHG0</accession>
<feature type="region of interest" description="Disordered" evidence="2">
    <location>
        <begin position="309"/>
        <end position="787"/>
    </location>
</feature>
<dbReference type="PROSITE" id="PS50238">
    <property type="entry name" value="RHOGAP"/>
    <property type="match status" value="1"/>
</dbReference>
<evidence type="ECO:0000313" key="5">
    <source>
        <dbReference type="Proteomes" id="UP001446871"/>
    </source>
</evidence>
<name>A0ABR1WHG0_9PEZI</name>
<feature type="compositionally biased region" description="Polar residues" evidence="2">
    <location>
        <begin position="500"/>
        <end position="511"/>
    </location>
</feature>
<feature type="compositionally biased region" description="Polar residues" evidence="2">
    <location>
        <begin position="380"/>
        <end position="404"/>
    </location>
</feature>
<dbReference type="Proteomes" id="UP001446871">
    <property type="component" value="Unassembled WGS sequence"/>
</dbReference>
<gene>
    <name evidence="4" type="ORF">PG996_001716</name>
</gene>
<feature type="compositionally biased region" description="Basic and acidic residues" evidence="2">
    <location>
        <begin position="737"/>
        <end position="750"/>
    </location>
</feature>
<organism evidence="4 5">
    <name type="scientific">Apiospora saccharicola</name>
    <dbReference type="NCBI Taxonomy" id="335842"/>
    <lineage>
        <taxon>Eukaryota</taxon>
        <taxon>Fungi</taxon>
        <taxon>Dikarya</taxon>
        <taxon>Ascomycota</taxon>
        <taxon>Pezizomycotina</taxon>
        <taxon>Sordariomycetes</taxon>
        <taxon>Xylariomycetidae</taxon>
        <taxon>Amphisphaeriales</taxon>
        <taxon>Apiosporaceae</taxon>
        <taxon>Apiospora</taxon>
    </lineage>
</organism>
<dbReference type="CDD" id="cd04396">
    <property type="entry name" value="RhoGAP_fSAC7_BAG7"/>
    <property type="match status" value="1"/>
</dbReference>
<keyword evidence="5" id="KW-1185">Reference proteome</keyword>
<feature type="compositionally biased region" description="Basic and acidic residues" evidence="2">
    <location>
        <begin position="778"/>
        <end position="787"/>
    </location>
</feature>
<feature type="compositionally biased region" description="Basic and acidic residues" evidence="2">
    <location>
        <begin position="707"/>
        <end position="716"/>
    </location>
</feature>
<feature type="compositionally biased region" description="Low complexity" evidence="2">
    <location>
        <begin position="636"/>
        <end position="645"/>
    </location>
</feature>
<evidence type="ECO:0000313" key="4">
    <source>
        <dbReference type="EMBL" id="KAK8082935.1"/>
    </source>
</evidence>
<dbReference type="InterPro" id="IPR000198">
    <property type="entry name" value="RhoGAP_dom"/>
</dbReference>
<proteinExistence type="predicted"/>
<dbReference type="Gene3D" id="1.10.555.10">
    <property type="entry name" value="Rho GTPase activation protein"/>
    <property type="match status" value="1"/>
</dbReference>
<protein>
    <recommendedName>
        <fullName evidence="3">Rho-GAP domain-containing protein</fullName>
    </recommendedName>
</protein>
<evidence type="ECO:0000259" key="3">
    <source>
        <dbReference type="PROSITE" id="PS50238"/>
    </source>
</evidence>
<dbReference type="PANTHER" id="PTHR15228:SF25">
    <property type="entry name" value="F-BAR DOMAIN-CONTAINING PROTEIN"/>
    <property type="match status" value="1"/>
</dbReference>
<dbReference type="EMBL" id="JAQQWM010000001">
    <property type="protein sequence ID" value="KAK8082935.1"/>
    <property type="molecule type" value="Genomic_DNA"/>
</dbReference>
<comment type="caution">
    <text evidence="4">The sequence shown here is derived from an EMBL/GenBank/DDBJ whole genome shotgun (WGS) entry which is preliminary data.</text>
</comment>
<feature type="compositionally biased region" description="Polar residues" evidence="2">
    <location>
        <begin position="544"/>
        <end position="566"/>
    </location>
</feature>
<feature type="compositionally biased region" description="Basic and acidic residues" evidence="2">
    <location>
        <begin position="423"/>
        <end position="436"/>
    </location>
</feature>
<dbReference type="SMART" id="SM00324">
    <property type="entry name" value="RhoGAP"/>
    <property type="match status" value="1"/>
</dbReference>
<dbReference type="Pfam" id="PF00620">
    <property type="entry name" value="RhoGAP"/>
    <property type="match status" value="1"/>
</dbReference>
<keyword evidence="1" id="KW-0343">GTPase activation</keyword>
<dbReference type="InterPro" id="IPR051025">
    <property type="entry name" value="RhoGAP"/>
</dbReference>
<feature type="compositionally biased region" description="Basic and acidic residues" evidence="2">
    <location>
        <begin position="688"/>
        <end position="698"/>
    </location>
</feature>
<sequence>MTSAAASPSKPLPQQLQQQAQPAASTNTASPPSKRDLKSWWKRFQLQSRHQESQEARQQGIFGVPLRQSITYANVAISLVDDNGQSYIYGYVPIVVAKCGVFLKEKATGIEGIFRLSGSEKRIKELKVAFDSPDRYGKGLVWDGYTVHDAANVLRRYLNDLPEPVVPLDLYEKFRDPLRGHTKQAVGDIEGSQLVDNFDETQAIKQYQELIKALPPLNRQLLLYILDLLAVFAAKADENRMTAQNLAAIFQPGMLSHPNHAMAPEEYRLNQCVIIFLIENQDHFLIGMPGTAADEKTKQVIEKYIPAPPVVVSPSTPAPKRSASGVYRSSSNASAAADSVSRDGKIRRNRSTSSRHSRHSNGASTPGSPGLATTPGGSLGRSNTVPSKKSPHISSARFQRQGQESPSVAVDPASPSPAGHPPTVKEEVANPSERTRTNAGVTLMPAAHIAGRSQDRLLELPVETPSREKNLPTLFQRSPGADPEKRQPNKLRKKRMPGSANPSAQSSTASLPHSGGAVSPAYESANPLEQANPMEKASRPEPSPTENGASTETPSEPTPRASQVPTANALDTAPVQQEAIKTLKPKSSPPGSLHSSYNDGSDLDHAYDSLPAPTAEQAEQERKRRWRFSRRKEELANATAAQNQNLGINSHAETSTSTIGSGGHGHRPRKSWTGESSDIAATLAESEAGSRDARDDARGPLGWIKTKYREVKDGHDHKRTKSPPGDFSHGPLPIRNKSVDLRREEEERRGLSGVEEATQKSIQPHHVPLPTSPPPVHATHEERARAS</sequence>
<dbReference type="PANTHER" id="PTHR15228">
    <property type="entry name" value="SPERMATHECAL PHYSIOLOGY VARIANT"/>
    <property type="match status" value="1"/>
</dbReference>
<feature type="compositionally biased region" description="Polar residues" evidence="2">
    <location>
        <begin position="589"/>
        <end position="599"/>
    </location>
</feature>
<feature type="domain" description="Rho-GAP" evidence="3">
    <location>
        <begin position="77"/>
        <end position="285"/>
    </location>
</feature>